<comment type="caution">
    <text evidence="1">The sequence shown here is derived from an EMBL/GenBank/DDBJ whole genome shotgun (WGS) entry which is preliminary data.</text>
</comment>
<evidence type="ECO:0000313" key="1">
    <source>
        <dbReference type="EMBL" id="KKI51914.1"/>
    </source>
</evidence>
<proteinExistence type="predicted"/>
<name>A0A0M2NH76_9FIRM</name>
<protein>
    <submittedName>
        <fullName evidence="1">LtrC-like protein</fullName>
    </submittedName>
</protein>
<dbReference type="STRING" id="270498.CHK_0597"/>
<reference evidence="1 2" key="1">
    <citation type="submission" date="2015-04" db="EMBL/GenBank/DDBJ databases">
        <title>Draft genome sequence of bacteremic isolate Catabacter hongkongensis type strain HKU16T.</title>
        <authorList>
            <person name="Lau S.K."/>
            <person name="Teng J.L."/>
            <person name="Huang Y."/>
            <person name="Curreem S.O."/>
            <person name="Tsui S.K."/>
            <person name="Woo P.C."/>
        </authorList>
    </citation>
    <scope>NUCLEOTIDE SEQUENCE [LARGE SCALE GENOMIC DNA]</scope>
    <source>
        <strain evidence="1 2">HKU16</strain>
    </source>
</reference>
<organism evidence="1 2">
    <name type="scientific">Christensenella hongkongensis</name>
    <dbReference type="NCBI Taxonomy" id="270498"/>
    <lineage>
        <taxon>Bacteria</taxon>
        <taxon>Bacillati</taxon>
        <taxon>Bacillota</taxon>
        <taxon>Clostridia</taxon>
        <taxon>Christensenellales</taxon>
        <taxon>Christensenellaceae</taxon>
        <taxon>Christensenella</taxon>
    </lineage>
</organism>
<dbReference type="RefSeq" id="WP_046442540.1">
    <property type="nucleotide sequence ID" value="NZ_LAYJ01000053.1"/>
</dbReference>
<sequence>MENFDELLEKQEQQYSKEEYAAYKQQERDELHQTVEDMTERVFSDPKQLGEYLEMQARLGKTSVGNTLLAMAQNPKATYILTAEEWAERERGIRKGQGRSAIKQFKQDKEYEREDGTMAMGYKVERCFDVSQTYGRKVPERATKSMPIKSKLKALMTGTPVPVRLSDSLDQNAGAVYSEENKAVEVARGLDGNKLFFCIARELARAEHNLAPFSCGCAAAVTCKRFGVSVPLPDQIPQEYAQLETQDKRLALSQIHKAANDTIDRIDRTLYAQLRKQKEQPAR</sequence>
<gene>
    <name evidence="1" type="ORF">CHK_0597</name>
</gene>
<dbReference type="OrthoDB" id="9803716at2"/>
<dbReference type="EMBL" id="LAYJ01000053">
    <property type="protein sequence ID" value="KKI51914.1"/>
    <property type="molecule type" value="Genomic_DNA"/>
</dbReference>
<evidence type="ECO:0000313" key="2">
    <source>
        <dbReference type="Proteomes" id="UP000034076"/>
    </source>
</evidence>
<dbReference type="Proteomes" id="UP000034076">
    <property type="component" value="Unassembled WGS sequence"/>
</dbReference>
<accession>A0A0M2NH76</accession>
<keyword evidence="2" id="KW-1185">Reference proteome</keyword>
<dbReference type="AlphaFoldDB" id="A0A0M2NH76"/>